<sequence length="371" mass="37816">MQGGFNDIAYGPAEVGPAVSRTLALIHAQAPQASVTVVGAFDPGPGTFTSRYPAMRADAAAIQQAVEAAGDRYVDGFGMRYEVGRDGVHPTPTGHSQLGYAIAAAIRQAAPQTTGSRAGWLNSRAAAVIGISRVGAFGARYFYLVGTEGGRLGPVTQVAFGDAGDIPTLLQNAAGQCVPAVYRPSSGTVYAASHLADGGGQVEAIPFGNPGDQLVQNTPYATPAGRTVLIRRPSQGTFFERVPHVGGQPDVGSLPFGDPGDRGLQYSAAGAGSTLGVYRPGTSTFYLADPGSGPATAVPFGSPGDQGLVGAWGWANWDGSDRVGVFRPSTAQWFLADTPTPLTGGAAPPITSVTSFFFGDPGDTALACDPA</sequence>
<dbReference type="Proteomes" id="UP000199152">
    <property type="component" value="Unassembled WGS sequence"/>
</dbReference>
<keyword evidence="2" id="KW-1185">Reference proteome</keyword>
<evidence type="ECO:0008006" key="3">
    <source>
        <dbReference type="Google" id="ProtNLM"/>
    </source>
</evidence>
<dbReference type="AlphaFoldDB" id="A0A1I4LPS1"/>
<organism evidence="1 2">
    <name type="scientific">Geodermatophilus ruber</name>
    <dbReference type="NCBI Taxonomy" id="504800"/>
    <lineage>
        <taxon>Bacteria</taxon>
        <taxon>Bacillati</taxon>
        <taxon>Actinomycetota</taxon>
        <taxon>Actinomycetes</taxon>
        <taxon>Geodermatophilales</taxon>
        <taxon>Geodermatophilaceae</taxon>
        <taxon>Geodermatophilus</taxon>
    </lineage>
</organism>
<dbReference type="SUPFAM" id="SSF52266">
    <property type="entry name" value="SGNH hydrolase"/>
    <property type="match status" value="1"/>
</dbReference>
<gene>
    <name evidence="1" type="ORF">SAMN04488085_12322</name>
</gene>
<accession>A0A1I4LPS1</accession>
<proteinExistence type="predicted"/>
<dbReference type="EMBL" id="FOSW01000023">
    <property type="protein sequence ID" value="SFL93098.1"/>
    <property type="molecule type" value="Genomic_DNA"/>
</dbReference>
<protein>
    <recommendedName>
        <fullName evidence="3">Lysophospholipase L1</fullName>
    </recommendedName>
</protein>
<name>A0A1I4LPS1_9ACTN</name>
<dbReference type="STRING" id="504800.SAMN04488085_12322"/>
<evidence type="ECO:0000313" key="1">
    <source>
        <dbReference type="EMBL" id="SFL93098.1"/>
    </source>
</evidence>
<evidence type="ECO:0000313" key="2">
    <source>
        <dbReference type="Proteomes" id="UP000199152"/>
    </source>
</evidence>
<reference evidence="2" key="1">
    <citation type="submission" date="2016-10" db="EMBL/GenBank/DDBJ databases">
        <authorList>
            <person name="Varghese N."/>
            <person name="Submissions S."/>
        </authorList>
    </citation>
    <scope>NUCLEOTIDE SEQUENCE [LARGE SCALE GENOMIC DNA]</scope>
    <source>
        <strain evidence="2">DSM 45317</strain>
    </source>
</reference>
<dbReference type="Gene3D" id="3.40.50.1110">
    <property type="entry name" value="SGNH hydrolase"/>
    <property type="match status" value="1"/>
</dbReference>
<dbReference type="CDD" id="cd00229">
    <property type="entry name" value="SGNH_hydrolase"/>
    <property type="match status" value="1"/>
</dbReference>
<dbReference type="InParanoid" id="A0A1I4LPS1"/>
<dbReference type="InterPro" id="IPR036514">
    <property type="entry name" value="SGNH_hydro_sf"/>
</dbReference>